<dbReference type="FunFam" id="3.10.250.10:FF:000004">
    <property type="entry name" value="Scavenger receptor cysteine-rich type 1 protein M130"/>
    <property type="match status" value="1"/>
</dbReference>
<evidence type="ECO:0000256" key="4">
    <source>
        <dbReference type="ARBA" id="ARBA00022737"/>
    </source>
</evidence>
<keyword evidence="3 8" id="KW-0732">Signal</keyword>
<evidence type="ECO:0000256" key="7">
    <source>
        <dbReference type="PROSITE-ProRule" id="PRU00196"/>
    </source>
</evidence>
<feature type="disulfide bond" evidence="7">
    <location>
        <begin position="140"/>
        <end position="150"/>
    </location>
</feature>
<keyword evidence="5 7" id="KW-1015">Disulfide bond</keyword>
<reference evidence="10" key="1">
    <citation type="submission" date="2014-08" db="EMBL/GenBank/DDBJ databases">
        <authorList>
            <person name="Senf B."/>
            <person name="Petzold A."/>
            <person name="Downie B.R."/>
            <person name="Koch P."/>
            <person name="Platzer M."/>
        </authorList>
    </citation>
    <scope>NUCLEOTIDE SEQUENCE [LARGE SCALE GENOMIC DNA]</scope>
    <source>
        <strain evidence="10">GRZ</strain>
    </source>
</reference>
<dbReference type="Pfam" id="PF00530">
    <property type="entry name" value="SRCR"/>
    <property type="match status" value="2"/>
</dbReference>
<evidence type="ECO:0000256" key="5">
    <source>
        <dbReference type="ARBA" id="ARBA00023157"/>
    </source>
</evidence>
<reference evidence="10" key="3">
    <citation type="submission" date="2025-09" db="UniProtKB">
        <authorList>
            <consortium name="Ensembl"/>
        </authorList>
    </citation>
    <scope>IDENTIFICATION</scope>
</reference>
<dbReference type="GO" id="GO:0004252">
    <property type="term" value="F:serine-type endopeptidase activity"/>
    <property type="evidence" value="ECO:0007669"/>
    <property type="project" value="TreeGrafter"/>
</dbReference>
<dbReference type="GO" id="GO:0005615">
    <property type="term" value="C:extracellular space"/>
    <property type="evidence" value="ECO:0007669"/>
    <property type="project" value="TreeGrafter"/>
</dbReference>
<feature type="chain" id="PRO_5034159083" description="SRCR domain-containing protein" evidence="8">
    <location>
        <begin position="27"/>
        <end position="326"/>
    </location>
</feature>
<dbReference type="Proteomes" id="UP000694548">
    <property type="component" value="Chromosome sgr12"/>
</dbReference>
<keyword evidence="6" id="KW-0325">Glycoprotein</keyword>
<evidence type="ECO:0000313" key="10">
    <source>
        <dbReference type="Ensembl" id="ENSNFUP00015031738.1"/>
    </source>
</evidence>
<dbReference type="PRINTS" id="PR00258">
    <property type="entry name" value="SPERACTRCPTR"/>
</dbReference>
<dbReference type="SMART" id="SM00202">
    <property type="entry name" value="SR"/>
    <property type="match status" value="1"/>
</dbReference>
<accession>A0A8C6NWS4</accession>
<dbReference type="Gene3D" id="3.10.250.10">
    <property type="entry name" value="SRCR-like domain"/>
    <property type="match status" value="3"/>
</dbReference>
<feature type="domain" description="SRCR" evidence="9">
    <location>
        <begin position="74"/>
        <end position="200"/>
    </location>
</feature>
<comment type="caution">
    <text evidence="7">Lacks conserved residue(s) required for the propagation of feature annotation.</text>
</comment>
<dbReference type="InterPro" id="IPR001190">
    <property type="entry name" value="SRCR"/>
</dbReference>
<dbReference type="GO" id="GO:0031638">
    <property type="term" value="P:zymogen activation"/>
    <property type="evidence" value="ECO:0007669"/>
    <property type="project" value="TreeGrafter"/>
</dbReference>
<evidence type="ECO:0000256" key="8">
    <source>
        <dbReference type="SAM" id="SignalP"/>
    </source>
</evidence>
<comment type="subcellular location">
    <subcellularLocation>
        <location evidence="1">Secreted</location>
    </subcellularLocation>
</comment>
<dbReference type="PANTHER" id="PTHR48071">
    <property type="entry name" value="SRCR DOMAIN-CONTAINING PROTEIN"/>
    <property type="match status" value="1"/>
</dbReference>
<organism evidence="10 11">
    <name type="scientific">Nothobranchius furzeri</name>
    <name type="common">Turquoise killifish</name>
    <dbReference type="NCBI Taxonomy" id="105023"/>
    <lineage>
        <taxon>Eukaryota</taxon>
        <taxon>Metazoa</taxon>
        <taxon>Chordata</taxon>
        <taxon>Craniata</taxon>
        <taxon>Vertebrata</taxon>
        <taxon>Euteleostomi</taxon>
        <taxon>Actinopterygii</taxon>
        <taxon>Neopterygii</taxon>
        <taxon>Teleostei</taxon>
        <taxon>Neoteleostei</taxon>
        <taxon>Acanthomorphata</taxon>
        <taxon>Ovalentaria</taxon>
        <taxon>Atherinomorphae</taxon>
        <taxon>Cyprinodontiformes</taxon>
        <taxon>Nothobranchiidae</taxon>
        <taxon>Nothobranchius</taxon>
    </lineage>
</organism>
<dbReference type="PANTHER" id="PTHR48071:SF15">
    <property type="entry name" value="SRCR DOMAIN-CONTAINING PROTEIN"/>
    <property type="match status" value="1"/>
</dbReference>
<keyword evidence="11" id="KW-1185">Reference proteome</keyword>
<dbReference type="GeneTree" id="ENSGT00940000166696"/>
<keyword evidence="4" id="KW-0677">Repeat</keyword>
<keyword evidence="2" id="KW-0964">Secreted</keyword>
<sequence>DQIYSILHNHGLLTVFLLVCSSGLRAEQPAVKSEVRLKGGTSRCDGTLERKDQGDWKNVEDQRMDWTMTSADSVRLVNGTGLCSGRLEVNFNQSWSPVSEDGFDQQDAEVVCKELGCGSPSVLQGALYGETEDPTWKFQCEGKESALLDCRISGSERNTCSPGKASCCAGRMEVLHQDERRPVYDLSGDWNNESAAAVCSHLGCGSVVLTRTLRDSPHQLVWRITPSCLPSYSLLRSIQDTCSGNIFSSCSPGFIYENLRRALLLTPTVFQTPFPTPEPLLCVCVCVLPSSLFIFTKMITFINRCEYSGVFWEILTKARLQDTLLS</sequence>
<feature type="signal peptide" evidence="8">
    <location>
        <begin position="1"/>
        <end position="26"/>
    </location>
</feature>
<dbReference type="GO" id="GO:0005886">
    <property type="term" value="C:plasma membrane"/>
    <property type="evidence" value="ECO:0007669"/>
    <property type="project" value="TreeGrafter"/>
</dbReference>
<evidence type="ECO:0000259" key="9">
    <source>
        <dbReference type="PROSITE" id="PS50287"/>
    </source>
</evidence>
<dbReference type="SUPFAM" id="SSF56487">
    <property type="entry name" value="SRCR-like"/>
    <property type="match status" value="3"/>
</dbReference>
<dbReference type="AlphaFoldDB" id="A0A8C6NWS4"/>
<reference evidence="10" key="2">
    <citation type="submission" date="2025-08" db="UniProtKB">
        <authorList>
            <consortium name="Ensembl"/>
        </authorList>
    </citation>
    <scope>IDENTIFICATION</scope>
</reference>
<dbReference type="PROSITE" id="PS50287">
    <property type="entry name" value="SRCR_2"/>
    <property type="match status" value="2"/>
</dbReference>
<feature type="domain" description="SRCR" evidence="9">
    <location>
        <begin position="35"/>
        <end position="74"/>
    </location>
</feature>
<name>A0A8C6NWS4_NOTFU</name>
<evidence type="ECO:0000256" key="6">
    <source>
        <dbReference type="ARBA" id="ARBA00023180"/>
    </source>
</evidence>
<evidence type="ECO:0000313" key="11">
    <source>
        <dbReference type="Proteomes" id="UP000694548"/>
    </source>
</evidence>
<dbReference type="Ensembl" id="ENSNFUT00015033169.1">
    <property type="protein sequence ID" value="ENSNFUP00015031738.1"/>
    <property type="gene ID" value="ENSNFUG00015015523.1"/>
</dbReference>
<evidence type="ECO:0000256" key="2">
    <source>
        <dbReference type="ARBA" id="ARBA00022525"/>
    </source>
</evidence>
<proteinExistence type="predicted"/>
<evidence type="ECO:0000256" key="3">
    <source>
        <dbReference type="ARBA" id="ARBA00022729"/>
    </source>
</evidence>
<protein>
    <recommendedName>
        <fullName evidence="9">SRCR domain-containing protein</fullName>
    </recommendedName>
</protein>
<evidence type="ECO:0000256" key="1">
    <source>
        <dbReference type="ARBA" id="ARBA00004613"/>
    </source>
</evidence>
<dbReference type="InterPro" id="IPR036772">
    <property type="entry name" value="SRCR-like_dom_sf"/>
</dbReference>